<protein>
    <submittedName>
        <fullName evidence="7">Uncharacterized protein</fullName>
    </submittedName>
</protein>
<reference evidence="7" key="2">
    <citation type="submission" date="2021-09" db="EMBL/GenBank/DDBJ databases">
        <authorList>
            <person name="Jia N."/>
            <person name="Wang J."/>
            <person name="Shi W."/>
            <person name="Du L."/>
            <person name="Sun Y."/>
            <person name="Zhan W."/>
            <person name="Jiang J."/>
            <person name="Wang Q."/>
            <person name="Zhang B."/>
            <person name="Ji P."/>
            <person name="Sakyi L.B."/>
            <person name="Cui X."/>
            <person name="Yuan T."/>
            <person name="Jiang B."/>
            <person name="Yang W."/>
            <person name="Lam T.T.-Y."/>
            <person name="Chang Q."/>
            <person name="Ding S."/>
            <person name="Wang X."/>
            <person name="Zhu J."/>
            <person name="Ruan X."/>
            <person name="Zhao L."/>
            <person name="Wei J."/>
            <person name="Que T."/>
            <person name="Du C."/>
            <person name="Cheng J."/>
            <person name="Dai P."/>
            <person name="Han X."/>
            <person name="Huang E."/>
            <person name="Gao Y."/>
            <person name="Liu J."/>
            <person name="Shao H."/>
            <person name="Ye R."/>
            <person name="Li L."/>
            <person name="Wei W."/>
            <person name="Wang X."/>
            <person name="Wang C."/>
            <person name="Huo Q."/>
            <person name="Li W."/>
            <person name="Guo W."/>
            <person name="Chen H."/>
            <person name="Chen S."/>
            <person name="Zhou L."/>
            <person name="Zhou L."/>
            <person name="Ni X."/>
            <person name="Tian J."/>
            <person name="Zhou Y."/>
            <person name="Sheng Y."/>
            <person name="Liu T."/>
            <person name="Pan Y."/>
            <person name="Xia L."/>
            <person name="Li J."/>
            <person name="Zhao F."/>
            <person name="Cao W."/>
        </authorList>
    </citation>
    <scope>NUCLEOTIDE SEQUENCE</scope>
    <source>
        <strain evidence="7">Rsan-2018</strain>
        <tissue evidence="7">Larvae</tissue>
    </source>
</reference>
<evidence type="ECO:0000256" key="4">
    <source>
        <dbReference type="ARBA" id="ARBA00022833"/>
    </source>
</evidence>
<dbReference type="InterPro" id="IPR012337">
    <property type="entry name" value="RNaseH-like_sf"/>
</dbReference>
<dbReference type="VEuPathDB" id="VectorBase:RSAN_052683"/>
<dbReference type="EMBL" id="JABSTV010001248">
    <property type="protein sequence ID" value="KAH7968703.1"/>
    <property type="molecule type" value="Genomic_DNA"/>
</dbReference>
<evidence type="ECO:0000256" key="2">
    <source>
        <dbReference type="ARBA" id="ARBA00022723"/>
    </source>
</evidence>
<evidence type="ECO:0000256" key="1">
    <source>
        <dbReference type="ARBA" id="ARBA00004123"/>
    </source>
</evidence>
<feature type="region of interest" description="Disordered" evidence="6">
    <location>
        <begin position="1"/>
        <end position="29"/>
    </location>
</feature>
<reference evidence="7" key="1">
    <citation type="journal article" date="2020" name="Cell">
        <title>Large-Scale Comparative Analyses of Tick Genomes Elucidate Their Genetic Diversity and Vector Capacities.</title>
        <authorList>
            <consortium name="Tick Genome and Microbiome Consortium (TIGMIC)"/>
            <person name="Jia N."/>
            <person name="Wang J."/>
            <person name="Shi W."/>
            <person name="Du L."/>
            <person name="Sun Y."/>
            <person name="Zhan W."/>
            <person name="Jiang J.F."/>
            <person name="Wang Q."/>
            <person name="Zhang B."/>
            <person name="Ji P."/>
            <person name="Bell-Sakyi L."/>
            <person name="Cui X.M."/>
            <person name="Yuan T.T."/>
            <person name="Jiang B.G."/>
            <person name="Yang W.F."/>
            <person name="Lam T.T."/>
            <person name="Chang Q.C."/>
            <person name="Ding S.J."/>
            <person name="Wang X.J."/>
            <person name="Zhu J.G."/>
            <person name="Ruan X.D."/>
            <person name="Zhao L."/>
            <person name="Wei J.T."/>
            <person name="Ye R.Z."/>
            <person name="Que T.C."/>
            <person name="Du C.H."/>
            <person name="Zhou Y.H."/>
            <person name="Cheng J.X."/>
            <person name="Dai P.F."/>
            <person name="Guo W.B."/>
            <person name="Han X.H."/>
            <person name="Huang E.J."/>
            <person name="Li L.F."/>
            <person name="Wei W."/>
            <person name="Gao Y.C."/>
            <person name="Liu J.Z."/>
            <person name="Shao H.Z."/>
            <person name="Wang X."/>
            <person name="Wang C.C."/>
            <person name="Yang T.C."/>
            <person name="Huo Q.B."/>
            <person name="Li W."/>
            <person name="Chen H.Y."/>
            <person name="Chen S.E."/>
            <person name="Zhou L.G."/>
            <person name="Ni X.B."/>
            <person name="Tian J.H."/>
            <person name="Sheng Y."/>
            <person name="Liu T."/>
            <person name="Pan Y.S."/>
            <person name="Xia L.Y."/>
            <person name="Li J."/>
            <person name="Zhao F."/>
            <person name="Cao W.C."/>
        </authorList>
    </citation>
    <scope>NUCLEOTIDE SEQUENCE</scope>
    <source>
        <strain evidence="7">Rsan-2018</strain>
    </source>
</reference>
<dbReference type="GO" id="GO:0008270">
    <property type="term" value="F:zinc ion binding"/>
    <property type="evidence" value="ECO:0007669"/>
    <property type="project" value="UniProtKB-KW"/>
</dbReference>
<organism evidence="7 8">
    <name type="scientific">Rhipicephalus sanguineus</name>
    <name type="common">Brown dog tick</name>
    <name type="synonym">Ixodes sanguineus</name>
    <dbReference type="NCBI Taxonomy" id="34632"/>
    <lineage>
        <taxon>Eukaryota</taxon>
        <taxon>Metazoa</taxon>
        <taxon>Ecdysozoa</taxon>
        <taxon>Arthropoda</taxon>
        <taxon>Chelicerata</taxon>
        <taxon>Arachnida</taxon>
        <taxon>Acari</taxon>
        <taxon>Parasitiformes</taxon>
        <taxon>Ixodida</taxon>
        <taxon>Ixodoidea</taxon>
        <taxon>Ixodidae</taxon>
        <taxon>Rhipicephalinae</taxon>
        <taxon>Rhipicephalus</taxon>
        <taxon>Rhipicephalus</taxon>
    </lineage>
</organism>
<dbReference type="AlphaFoldDB" id="A0A9D4Q673"/>
<dbReference type="SUPFAM" id="SSF140996">
    <property type="entry name" value="Hermes dimerisation domain"/>
    <property type="match status" value="1"/>
</dbReference>
<dbReference type="SUPFAM" id="SSF53098">
    <property type="entry name" value="Ribonuclease H-like"/>
    <property type="match status" value="1"/>
</dbReference>
<comment type="caution">
    <text evidence="7">The sequence shown here is derived from an EMBL/GenBank/DDBJ whole genome shotgun (WGS) entry which is preliminary data.</text>
</comment>
<keyword evidence="8" id="KW-1185">Reference proteome</keyword>
<keyword evidence="2" id="KW-0479">Metal-binding</keyword>
<evidence type="ECO:0000256" key="3">
    <source>
        <dbReference type="ARBA" id="ARBA00022771"/>
    </source>
</evidence>
<evidence type="ECO:0000313" key="8">
    <source>
        <dbReference type="Proteomes" id="UP000821837"/>
    </source>
</evidence>
<name>A0A9D4Q673_RHISA</name>
<dbReference type="PANTHER" id="PTHR46481">
    <property type="entry name" value="ZINC FINGER BED DOMAIN-CONTAINING PROTEIN 4"/>
    <property type="match status" value="1"/>
</dbReference>
<keyword evidence="4" id="KW-0862">Zinc</keyword>
<accession>A0A9D4Q673</accession>
<gene>
    <name evidence="7" type="ORF">HPB52_010686</name>
</gene>
<evidence type="ECO:0000256" key="5">
    <source>
        <dbReference type="ARBA" id="ARBA00023242"/>
    </source>
</evidence>
<dbReference type="PANTHER" id="PTHR46481:SF10">
    <property type="entry name" value="ZINC FINGER BED DOMAIN-CONTAINING PROTEIN 39"/>
    <property type="match status" value="1"/>
</dbReference>
<proteinExistence type="predicted"/>
<dbReference type="InterPro" id="IPR052035">
    <property type="entry name" value="ZnF_BED_domain_contain"/>
</dbReference>
<dbReference type="Proteomes" id="UP000821837">
    <property type="component" value="Unassembled WGS sequence"/>
</dbReference>
<evidence type="ECO:0000256" key="6">
    <source>
        <dbReference type="SAM" id="MobiDB-lite"/>
    </source>
</evidence>
<sequence>MRDSGKQGRPDGAQPLIKNALKSGKDLSQGERTAITTRIAQMLALDLQPYSCVENRGFKELMNHMEPLYKIPSRTTFSRTIIPELYRDSHGYEGENARGLPGRQLYQPHLPLTFNVEMRSFALENRSVTESHTACNILEHLQAMMDNWELPLQKLPVYVVMDNARNFRAALTGISCVPMQCMGHTLQLAIKDAEEETAGVPAILKKCREILKEAICVELATSETTVPNLAPQEWKAVTGLVKALEPIVLGTKDLSEECTKLVKLCTTATDVEELSKL</sequence>
<keyword evidence="5" id="KW-0539">Nucleus</keyword>
<comment type="subcellular location">
    <subcellularLocation>
        <location evidence="1">Nucleus</location>
    </subcellularLocation>
</comment>
<dbReference type="GO" id="GO:0005634">
    <property type="term" value="C:nucleus"/>
    <property type="evidence" value="ECO:0007669"/>
    <property type="project" value="UniProtKB-SubCell"/>
</dbReference>
<keyword evidence="3" id="KW-0863">Zinc-finger</keyword>
<evidence type="ECO:0000313" key="7">
    <source>
        <dbReference type="EMBL" id="KAH7968703.1"/>
    </source>
</evidence>